<dbReference type="Proteomes" id="UP001177023">
    <property type="component" value="Unassembled WGS sequence"/>
</dbReference>
<keyword evidence="2" id="KW-1185">Reference proteome</keyword>
<sequence length="265" mass="31136">MNRAVTLLSKRLSLFQLGKAEFHGPSSSVIVPLPLPVSRLPLQEQPESRRPAPGLHRIIPLSCPTTAGNRVLSLPTLIDNAPRVAPSWESHFTVKVDPELNKPEIQEPTTSHNTPMYAGPRALTIRRHKMRKHKRNKRIQRDWFKYQKYHREKKMRAEKEFVKRMKGHLSELHAFDPEKYIEDTISRAKREWSDELAPTGRRLYPHWSRLMSLEELYGLQQSDYIDKRAGYPDEEQKEKTKELRKKYRQEFLGIQAELEEGKEKK</sequence>
<dbReference type="AlphaFoldDB" id="A0AA36DDE9"/>
<name>A0AA36DDE9_9BILA</name>
<accession>A0AA36DDE9</accession>
<reference evidence="1" key="1">
    <citation type="submission" date="2023-06" db="EMBL/GenBank/DDBJ databases">
        <authorList>
            <person name="Delattre M."/>
        </authorList>
    </citation>
    <scope>NUCLEOTIDE SEQUENCE</scope>
    <source>
        <strain evidence="1">AF72</strain>
    </source>
</reference>
<evidence type="ECO:0000313" key="2">
    <source>
        <dbReference type="Proteomes" id="UP001177023"/>
    </source>
</evidence>
<protein>
    <recommendedName>
        <fullName evidence="3">Mitochondrial mRNA-processing protein COX24 C-terminal domain-containing protein</fullName>
    </recommendedName>
</protein>
<organism evidence="1 2">
    <name type="scientific">Mesorhabditis spiculigera</name>
    <dbReference type="NCBI Taxonomy" id="96644"/>
    <lineage>
        <taxon>Eukaryota</taxon>
        <taxon>Metazoa</taxon>
        <taxon>Ecdysozoa</taxon>
        <taxon>Nematoda</taxon>
        <taxon>Chromadorea</taxon>
        <taxon>Rhabditida</taxon>
        <taxon>Rhabditina</taxon>
        <taxon>Rhabditomorpha</taxon>
        <taxon>Rhabditoidea</taxon>
        <taxon>Rhabditidae</taxon>
        <taxon>Mesorhabditinae</taxon>
        <taxon>Mesorhabditis</taxon>
    </lineage>
</organism>
<evidence type="ECO:0008006" key="3">
    <source>
        <dbReference type="Google" id="ProtNLM"/>
    </source>
</evidence>
<dbReference type="EMBL" id="CATQJA010002706">
    <property type="protein sequence ID" value="CAJ0585690.1"/>
    <property type="molecule type" value="Genomic_DNA"/>
</dbReference>
<comment type="caution">
    <text evidence="1">The sequence shown here is derived from an EMBL/GenBank/DDBJ whole genome shotgun (WGS) entry which is preliminary data.</text>
</comment>
<feature type="non-terminal residue" evidence="1">
    <location>
        <position position="265"/>
    </location>
</feature>
<evidence type="ECO:0000313" key="1">
    <source>
        <dbReference type="EMBL" id="CAJ0585690.1"/>
    </source>
</evidence>
<proteinExistence type="predicted"/>
<gene>
    <name evidence="1" type="ORF">MSPICULIGERA_LOCUS23702</name>
</gene>